<organism evidence="2 3">
    <name type="scientific">Russula ochroleuca</name>
    <dbReference type="NCBI Taxonomy" id="152965"/>
    <lineage>
        <taxon>Eukaryota</taxon>
        <taxon>Fungi</taxon>
        <taxon>Dikarya</taxon>
        <taxon>Basidiomycota</taxon>
        <taxon>Agaricomycotina</taxon>
        <taxon>Agaricomycetes</taxon>
        <taxon>Russulales</taxon>
        <taxon>Russulaceae</taxon>
        <taxon>Russula</taxon>
    </lineage>
</organism>
<dbReference type="AlphaFoldDB" id="A0A9P5TCU3"/>
<reference evidence="2" key="2">
    <citation type="journal article" date="2020" name="Nat. Commun.">
        <title>Large-scale genome sequencing of mycorrhizal fungi provides insights into the early evolution of symbiotic traits.</title>
        <authorList>
            <person name="Miyauchi S."/>
            <person name="Kiss E."/>
            <person name="Kuo A."/>
            <person name="Drula E."/>
            <person name="Kohler A."/>
            <person name="Sanchez-Garcia M."/>
            <person name="Morin E."/>
            <person name="Andreopoulos B."/>
            <person name="Barry K.W."/>
            <person name="Bonito G."/>
            <person name="Buee M."/>
            <person name="Carver A."/>
            <person name="Chen C."/>
            <person name="Cichocki N."/>
            <person name="Clum A."/>
            <person name="Culley D."/>
            <person name="Crous P.W."/>
            <person name="Fauchery L."/>
            <person name="Girlanda M."/>
            <person name="Hayes R.D."/>
            <person name="Keri Z."/>
            <person name="LaButti K."/>
            <person name="Lipzen A."/>
            <person name="Lombard V."/>
            <person name="Magnuson J."/>
            <person name="Maillard F."/>
            <person name="Murat C."/>
            <person name="Nolan M."/>
            <person name="Ohm R.A."/>
            <person name="Pangilinan J."/>
            <person name="Pereira M.F."/>
            <person name="Perotto S."/>
            <person name="Peter M."/>
            <person name="Pfister S."/>
            <person name="Riley R."/>
            <person name="Sitrit Y."/>
            <person name="Stielow J.B."/>
            <person name="Szollosi G."/>
            <person name="Zifcakova L."/>
            <person name="Stursova M."/>
            <person name="Spatafora J.W."/>
            <person name="Tedersoo L."/>
            <person name="Vaario L.M."/>
            <person name="Yamada A."/>
            <person name="Yan M."/>
            <person name="Wang P."/>
            <person name="Xu J."/>
            <person name="Bruns T."/>
            <person name="Baldrian P."/>
            <person name="Vilgalys R."/>
            <person name="Dunand C."/>
            <person name="Henrissat B."/>
            <person name="Grigoriev I.V."/>
            <person name="Hibbett D."/>
            <person name="Nagy L.G."/>
            <person name="Martin F.M."/>
        </authorList>
    </citation>
    <scope>NUCLEOTIDE SEQUENCE</scope>
    <source>
        <strain evidence="2">Prilba</strain>
    </source>
</reference>
<name>A0A9P5TCU3_9AGAM</name>
<keyword evidence="3" id="KW-1185">Reference proteome</keyword>
<feature type="region of interest" description="Disordered" evidence="1">
    <location>
        <begin position="113"/>
        <end position="132"/>
    </location>
</feature>
<dbReference type="EMBL" id="WHVB01000002">
    <property type="protein sequence ID" value="KAF8485701.1"/>
    <property type="molecule type" value="Genomic_DNA"/>
</dbReference>
<feature type="non-terminal residue" evidence="2">
    <location>
        <position position="1"/>
    </location>
</feature>
<protein>
    <submittedName>
        <fullName evidence="2">Uncharacterized protein</fullName>
    </submittedName>
</protein>
<proteinExistence type="predicted"/>
<sequence length="201" mass="21974">SKFQTTAITGPGVRTFSYVAFHRSPAVIVILYSLYSPCVPPHGNFKLKPGPDFGSPSGDPKQSHVKCARGKNLQTRFFIPPRESEGVSFGFLAPLPRISVAAIAPSPCRVAAPPSLPPSPRSVLAPRRTSLSTPRCHPPLLSMLRHHPPPRPPFQPPSPWRPLAPTQAEWVVFLTTSSPVQTREEGVVPWAFPLPLLYLAR</sequence>
<reference evidence="2" key="1">
    <citation type="submission" date="2019-10" db="EMBL/GenBank/DDBJ databases">
        <authorList>
            <consortium name="DOE Joint Genome Institute"/>
            <person name="Kuo A."/>
            <person name="Miyauchi S."/>
            <person name="Kiss E."/>
            <person name="Drula E."/>
            <person name="Kohler A."/>
            <person name="Sanchez-Garcia M."/>
            <person name="Andreopoulos B."/>
            <person name="Barry K.W."/>
            <person name="Bonito G."/>
            <person name="Buee M."/>
            <person name="Carver A."/>
            <person name="Chen C."/>
            <person name="Cichocki N."/>
            <person name="Clum A."/>
            <person name="Culley D."/>
            <person name="Crous P.W."/>
            <person name="Fauchery L."/>
            <person name="Girlanda M."/>
            <person name="Hayes R."/>
            <person name="Keri Z."/>
            <person name="LaButti K."/>
            <person name="Lipzen A."/>
            <person name="Lombard V."/>
            <person name="Magnuson J."/>
            <person name="Maillard F."/>
            <person name="Morin E."/>
            <person name="Murat C."/>
            <person name="Nolan M."/>
            <person name="Ohm R."/>
            <person name="Pangilinan J."/>
            <person name="Pereira M."/>
            <person name="Perotto S."/>
            <person name="Peter M."/>
            <person name="Riley R."/>
            <person name="Sitrit Y."/>
            <person name="Stielow B."/>
            <person name="Szollosi G."/>
            <person name="Zifcakova L."/>
            <person name="Stursova M."/>
            <person name="Spatafora J.W."/>
            <person name="Tedersoo L."/>
            <person name="Vaario L.-M."/>
            <person name="Yamada A."/>
            <person name="Yan M."/>
            <person name="Wang P."/>
            <person name="Xu J."/>
            <person name="Bruns T."/>
            <person name="Baldrian P."/>
            <person name="Vilgalys R."/>
            <person name="Henrissat B."/>
            <person name="Grigoriev I.V."/>
            <person name="Hibbett D."/>
            <person name="Nagy L.G."/>
            <person name="Martin F.M."/>
        </authorList>
    </citation>
    <scope>NUCLEOTIDE SEQUENCE</scope>
    <source>
        <strain evidence="2">Prilba</strain>
    </source>
</reference>
<evidence type="ECO:0000256" key="1">
    <source>
        <dbReference type="SAM" id="MobiDB-lite"/>
    </source>
</evidence>
<dbReference type="Proteomes" id="UP000759537">
    <property type="component" value="Unassembled WGS sequence"/>
</dbReference>
<accession>A0A9P5TCU3</accession>
<evidence type="ECO:0000313" key="2">
    <source>
        <dbReference type="EMBL" id="KAF8485701.1"/>
    </source>
</evidence>
<gene>
    <name evidence="2" type="ORF">DFH94DRAFT_807635</name>
</gene>
<comment type="caution">
    <text evidence="2">The sequence shown here is derived from an EMBL/GenBank/DDBJ whole genome shotgun (WGS) entry which is preliminary data.</text>
</comment>
<evidence type="ECO:0000313" key="3">
    <source>
        <dbReference type="Proteomes" id="UP000759537"/>
    </source>
</evidence>